<organism evidence="2 3">
    <name type="scientific">Acanthosepion pharaonis</name>
    <name type="common">Pharaoh cuttlefish</name>
    <name type="synonym">Sepia pharaonis</name>
    <dbReference type="NCBI Taxonomy" id="158019"/>
    <lineage>
        <taxon>Eukaryota</taxon>
        <taxon>Metazoa</taxon>
        <taxon>Spiralia</taxon>
        <taxon>Lophotrochozoa</taxon>
        <taxon>Mollusca</taxon>
        <taxon>Cephalopoda</taxon>
        <taxon>Coleoidea</taxon>
        <taxon>Decapodiformes</taxon>
        <taxon>Sepiida</taxon>
        <taxon>Sepiina</taxon>
        <taxon>Sepiidae</taxon>
        <taxon>Acanthosepion</taxon>
    </lineage>
</organism>
<feature type="transmembrane region" description="Helical" evidence="1">
    <location>
        <begin position="108"/>
        <end position="134"/>
    </location>
</feature>
<feature type="transmembrane region" description="Helical" evidence="1">
    <location>
        <begin position="78"/>
        <end position="101"/>
    </location>
</feature>
<proteinExistence type="predicted"/>
<evidence type="ECO:0000313" key="2">
    <source>
        <dbReference type="EMBL" id="CAE1245151.1"/>
    </source>
</evidence>
<keyword evidence="3" id="KW-1185">Reference proteome</keyword>
<name>A0A812BV12_ACAPH</name>
<dbReference type="AlphaFoldDB" id="A0A812BV12"/>
<sequence>MSTSFIHYKTFGKFSSFIFSFFSFSFLFLLFFSLFLFLFVFICFASTISFFNLFYVLLFFLSFFIPFFPTLISDLHIIIPFSFFFLSPFVCLFVCIFLSFFKLFYIVLFFLLPFASFSSFFFLSFLLLSIYFWLFLSHSLFAPFAAIHFLPIISPTLFLNFSLFPNRPPSFPHSNILAGDLHSICKGFKGHERVNMIALLCAKLLLKTSSFLLPLRHPKGHEIFTCAQTLTHLIYMCIFLRRYTEDSTHNYTQTC</sequence>
<evidence type="ECO:0000256" key="1">
    <source>
        <dbReference type="SAM" id="Phobius"/>
    </source>
</evidence>
<dbReference type="EMBL" id="CAHIKZ030000921">
    <property type="protein sequence ID" value="CAE1245151.1"/>
    <property type="molecule type" value="Genomic_DNA"/>
</dbReference>
<feature type="transmembrane region" description="Helical" evidence="1">
    <location>
        <begin position="17"/>
        <end position="41"/>
    </location>
</feature>
<comment type="caution">
    <text evidence="2">The sequence shown here is derived from an EMBL/GenBank/DDBJ whole genome shotgun (WGS) entry which is preliminary data.</text>
</comment>
<keyword evidence="1" id="KW-1133">Transmembrane helix</keyword>
<feature type="transmembrane region" description="Helical" evidence="1">
    <location>
        <begin position="53"/>
        <end position="72"/>
    </location>
</feature>
<protein>
    <submittedName>
        <fullName evidence="2">Uncharacterized protein</fullName>
    </submittedName>
</protein>
<accession>A0A812BV12</accession>
<gene>
    <name evidence="2" type="ORF">SPHA_24598</name>
</gene>
<feature type="transmembrane region" description="Helical" evidence="1">
    <location>
        <begin position="140"/>
        <end position="164"/>
    </location>
</feature>
<keyword evidence="1" id="KW-0472">Membrane</keyword>
<reference evidence="2" key="1">
    <citation type="submission" date="2021-01" db="EMBL/GenBank/DDBJ databases">
        <authorList>
            <person name="Li R."/>
            <person name="Bekaert M."/>
        </authorList>
    </citation>
    <scope>NUCLEOTIDE SEQUENCE</scope>
    <source>
        <strain evidence="2">Farmed</strain>
    </source>
</reference>
<keyword evidence="1" id="KW-0812">Transmembrane</keyword>
<evidence type="ECO:0000313" key="3">
    <source>
        <dbReference type="Proteomes" id="UP000597762"/>
    </source>
</evidence>
<dbReference type="Proteomes" id="UP000597762">
    <property type="component" value="Unassembled WGS sequence"/>
</dbReference>